<evidence type="ECO:0000256" key="1">
    <source>
        <dbReference type="SAM" id="MobiDB-lite"/>
    </source>
</evidence>
<dbReference type="HOGENOM" id="CLU_000181_8_2_11"/>
<dbReference type="SUPFAM" id="SSF53335">
    <property type="entry name" value="S-adenosyl-L-methionine-dependent methyltransferases"/>
    <property type="match status" value="1"/>
</dbReference>
<dbReference type="SMART" id="SM00487">
    <property type="entry name" value="DEXDc"/>
    <property type="match status" value="1"/>
</dbReference>
<dbReference type="KEGG" id="rop:ROP_pKNR-00480"/>
<keyword evidence="3" id="KW-0614">Plasmid</keyword>
<dbReference type="Pfam" id="PF00271">
    <property type="entry name" value="Helicase_C"/>
    <property type="match status" value="1"/>
</dbReference>
<feature type="domain" description="Helicase ATP-binding" evidence="2">
    <location>
        <begin position="1826"/>
        <end position="2105"/>
    </location>
</feature>
<dbReference type="InterPro" id="IPR027417">
    <property type="entry name" value="P-loop_NTPase"/>
</dbReference>
<dbReference type="PANTHER" id="PTHR41313:SF1">
    <property type="entry name" value="DNA METHYLASE ADENINE-SPECIFIC DOMAIN-CONTAINING PROTEIN"/>
    <property type="match status" value="1"/>
</dbReference>
<evidence type="ECO:0000313" key="3">
    <source>
        <dbReference type="EMBL" id="BAH56140.1"/>
    </source>
</evidence>
<dbReference type="InterPro" id="IPR052933">
    <property type="entry name" value="DNA_Protect_Modify"/>
</dbReference>
<dbReference type="Gene3D" id="3.40.50.300">
    <property type="entry name" value="P-loop containing nucleotide triphosphate hydrolases"/>
    <property type="match status" value="1"/>
</dbReference>
<evidence type="ECO:0000313" key="4">
    <source>
        <dbReference type="Proteomes" id="UP000002212"/>
    </source>
</evidence>
<dbReference type="RefSeq" id="WP_012691865.1">
    <property type="nucleotide sequence ID" value="NC_012523.1"/>
</dbReference>
<geneLocation type="plasmid" evidence="3 4">
    <name>pKNR</name>
</geneLocation>
<dbReference type="InterPro" id="IPR038718">
    <property type="entry name" value="SNF2-like_sf"/>
</dbReference>
<evidence type="ECO:0000259" key="2">
    <source>
        <dbReference type="SMART" id="SM00487"/>
    </source>
</evidence>
<feature type="region of interest" description="Disordered" evidence="1">
    <location>
        <begin position="2862"/>
        <end position="2889"/>
    </location>
</feature>
<dbReference type="InterPro" id="IPR021425">
    <property type="entry name" value="DUF3072"/>
</dbReference>
<dbReference type="Pfam" id="PF11272">
    <property type="entry name" value="DUF3072"/>
    <property type="match status" value="1"/>
</dbReference>
<sequence length="2889" mass="316384">MAARVERVSADAHEARDAAERARQVCTDAGYDVDGVDVAAVSRARPPRRTWRDRPATDRQQSYLRTLRRRRGLPVRLPDDLTIGRADEQIKMLRARSGKVADASDPEIARILAEAETQRAQDEHAEHTGPPLSPGQARERSALIRDQLAAQKADREHRPPQTPTPTPETENLAGRRPLRELVAEFTAQREPTAPAEDVTALLDEITGQVMADEDLNLAAGAQSNTFEQFTSWAMRRAHDEVQAGLVEQVVSEDPQIAAVARAALDDPAHWQAAAAQLPARIWAQHNRDRTAADAAVTALEADPAVAEAATGRAEQFTAALPVQQAIDTVTAAGPETETERQQLAEDTLTRVHANSHRTDPVDWRQIGRDAWTEHGPGGGASIPAADPRVRAALDGVPVGDPRTEQIFSDWNRGWNGARTEWAREREDEVLADLQAEMVTHPRLQVLRRRPEDYLSVGRHRLLNHTVSDWLLSVDSADPQYQAAAHWLHDNIATTLDTVHAAVKTSPELAAPAPETASTVEADVAAEIPATAVDAPKAAVEAGDEIPDREKIHAWLDAQRVHTALMLDGAEDAVVAEAEQAAAGARVLIPDASLRAWQAAGSIDDRAADVEKWRDWAQGELRQDPLVVALAASTLVSKRTSVVLEAAAADLADRLTGRPDLAAVIDDHGGHQWLTAEVRGPLLGALGDTYRDKATDWLARDINTFVATGRPRTQVHRFTLHTGTPVWEVTTDGGNSRELWGGHHLPAVRRATVGGRGTSAGPIREGLTAEQARGRFAEITGRALSEDEVFAAAATSLHPSLNRTGFLTSQGCRELRGRVLTEFERDHRDLAAACRAHGLDTSELLRLDIAHQAFDTLHTSAREPDDLFTAATGPADLEALRDSEYLVGEPGQDRAQVNYRWRTKDWQVSRGDAEPVITATLAEAIATARTGRSAESVAATEVTASITGERDTRNHVVRDPENEPAAETAPLAVQPVPDQPDAAAANFVLGAEVLAPSGAKARARANIDAIRLVHQLGDEHRAATPAEQRILAAWSGWGAVPDIFDKRKPEWDELRSDLSAVLTPPEIDAARASTLNAHYTDPAIAAEMWSALGRAGFTGGRVLEPGCGAGNFIGHAPKGTRMVGVELDPMTARIAHHLYPGHQVRGHGFEKFSPDEGAFTAVIGNVPFGNFAVGDPLHNPSGLTIHNYFLRKSLALTETGGYVAVITSAFTSDAQRTKAREEIAELGDLVGALRLPTKAFDRQAGTDVVTDLLIFRRREAGRAQAAATEQWITTSKAELADGEIQVNDYFLAHPENVLGELGVGSGMYSAATLKVTADPSRPLATQVRDRLTAIVDTAKRAGLGQDAEEPAADPMLDRAGLVTAEEAAITEVPGSVRFNDEIEMFEQLSLGGRWMPVPSKIDKARTAQWKSMLAMAGTVTDLVDAQRTGGDEDIKNRLRAQLNRQYDGYARKYGPLGRFTWVTPGPPTQKVIDKRFADLEKKWRANNGDETGPVTGALPEDVAARLLAEASEPNPPWKKMRHLEGAIRYDPAIQLVRSIEIFDEDTQQARKSKIFTEDVITPPQRAQSAQDVAEALAVSLDETGQVDLDRISGLVGIDIDAARDQLAGLVFPDPEDPTELIPAPRFLSGNVREKLAATEAAARQDPQLYAGAVDALRQVIPADLDPTNITVRPGANWVPTPMYAQFIREAFSVHPDTRIAVEYSPITASWDFTIAGDQYTDPYGLPYETAGDRRGVDGLSLLEKIANNQPIRVLKTEAELEHSPKPRFHEELTEELQQRAEMLETAFGDWLFNDPARTAELTRVFNDRFNSFVDPAYNGQGRTFPGLRIAPHPHQAAVAVRQINEPSVLLDHTVGTGKTWSITMCAMEMRRLGQIKQPWVVVPNHLIDQWGREVADAYPGARVLVGDDFKSRADRQLFMAQSASQDWDLVIVPEPAFTKMQCSVDTQAAYIADEITKLEEARESATGQNTIKEIEKAKKRWQDKLEKKVNADSKDVGFSFEQTGCDYLFLDEAHMWKNLSRQSNNADLALREGSSRATDLDMKLSYLRRKYRQRAAVEGRKPVPEKVVTFATGTPVANSMSELWVMTKYLRPDLLEAGGMENIDAWAANFAAMRQSVEMNVTGSELRSVSRIGKFVNLPALMAMNAQFTDVVIREQVPATLPEIAGGGRQNLTFEMPQQVRDFMIDLDERMQMYTGKTAHIDNPLKIGSDGANVTLDPRLGGLDAPPAGEGRVDLLVNKLWEVEQRTADTVYYDEAGNPEPRTGGLQIVFLDRGTPKTGRDDTVYDIIRADLVARGMSPGAVQFIQDYPKPKDKRELFAACRRGEVKVLIGSSETMGTGMNVQKRATALYHVDCPWRPADLEQREGRIIRQGNQNKTVEIINIVGERSYDTTKWQTVEKKSAYIEQLRRGAIDFSEAEDIGSDDMTSSMAATKAAATGDPRYIEVVELETRLRKLNAEARAHRSDQERIKWQLHDNRTRLPILTKEIAEGREVADALTAWGELPRKQRTLTVGGRAVSFAEPAEVRKAVQTRLAHIVRDLERQPDGQHLVAEIAGAEISMGRLPVGGYAFRLTGGIVRTVDAEVVDLALGSADGGSGMVTRLTNMAADLPAAMDLHVKDRDYMVTQTEQLADKLGVPFAKTDEITRLTHTYNEMRADLAARENSPEALAEKEATKERLAAAGMYRGWTRDLNPTRGHAEDQGMTEDELREATPARMVAAAREHAERKAERAANPQPPRWQRTDEIGSELTAGFDRDTGDPGAVVKWTGRDWYWSAHNDRETLDSGTFPNRDAAISAAEKAIGTALAEAAVPPVVVWERDQAALTEVRANGTQPAAAAETVADKELAEVIRLVHSDYPAHATTAAATNTATIERIPPGLRADRSRDTGRER</sequence>
<dbReference type="InterPro" id="IPR029063">
    <property type="entry name" value="SAM-dependent_MTases_sf"/>
</dbReference>
<dbReference type="Proteomes" id="UP000002212">
    <property type="component" value="Plasmid pKNR"/>
</dbReference>
<accession>C1BEA0</accession>
<feature type="region of interest" description="Disordered" evidence="1">
    <location>
        <begin position="938"/>
        <end position="965"/>
    </location>
</feature>
<feature type="compositionally biased region" description="Basic and acidic residues" evidence="1">
    <location>
        <begin position="2878"/>
        <end position="2889"/>
    </location>
</feature>
<dbReference type="InterPro" id="IPR014001">
    <property type="entry name" value="Helicase_ATP-bd"/>
</dbReference>
<dbReference type="CDD" id="cd02440">
    <property type="entry name" value="AdoMet_MTases"/>
    <property type="match status" value="1"/>
</dbReference>
<dbReference type="InterPro" id="IPR001650">
    <property type="entry name" value="Helicase_C-like"/>
</dbReference>
<dbReference type="SUPFAM" id="SSF52540">
    <property type="entry name" value="P-loop containing nucleoside triphosphate hydrolases"/>
    <property type="match status" value="2"/>
</dbReference>
<protein>
    <recommendedName>
        <fullName evidence="2">Helicase ATP-binding domain-containing protein</fullName>
    </recommendedName>
</protein>
<dbReference type="PATRIC" id="fig|632772.20.peg.7617"/>
<feature type="compositionally biased region" description="Basic and acidic residues" evidence="1">
    <location>
        <begin position="116"/>
        <end position="127"/>
    </location>
</feature>
<dbReference type="EMBL" id="AP011118">
    <property type="protein sequence ID" value="BAH56140.1"/>
    <property type="molecule type" value="Genomic_DNA"/>
</dbReference>
<gene>
    <name evidence="3" type="ordered locus">ROP_pKNR-00480</name>
</gene>
<proteinExistence type="predicted"/>
<feature type="region of interest" description="Disordered" evidence="1">
    <location>
        <begin position="116"/>
        <end position="175"/>
    </location>
</feature>
<dbReference type="PANTHER" id="PTHR41313">
    <property type="entry name" value="ADENINE-SPECIFIC METHYLTRANSFERASE"/>
    <property type="match status" value="1"/>
</dbReference>
<reference evidence="3 4" key="1">
    <citation type="submission" date="2009-03" db="EMBL/GenBank/DDBJ databases">
        <title>Comparison of the complete genome sequences of Rhodococcus erythropolis PR4 and Rhodococcus opacus B4.</title>
        <authorList>
            <person name="Takarada H."/>
            <person name="Sekine M."/>
            <person name="Hosoyama A."/>
            <person name="Yamada R."/>
            <person name="Fujisawa T."/>
            <person name="Omata S."/>
            <person name="Shimizu A."/>
            <person name="Tsukatani N."/>
            <person name="Tanikawa S."/>
            <person name="Fujita N."/>
            <person name="Harayama S."/>
        </authorList>
    </citation>
    <scope>NUCLEOTIDE SEQUENCE [LARGE SCALE GENOMIC DNA]</scope>
    <source>
        <strain evidence="3 4">B4</strain>
        <plasmid evidence="3 4">pKNR</plasmid>
    </source>
</reference>
<organism evidence="3 4">
    <name type="scientific">Rhodococcus opacus (strain B4)</name>
    <dbReference type="NCBI Taxonomy" id="632772"/>
    <lineage>
        <taxon>Bacteria</taxon>
        <taxon>Bacillati</taxon>
        <taxon>Actinomycetota</taxon>
        <taxon>Actinomycetes</taxon>
        <taxon>Mycobacteriales</taxon>
        <taxon>Nocardiaceae</taxon>
        <taxon>Rhodococcus</taxon>
    </lineage>
</organism>
<dbReference type="Gene3D" id="3.40.50.10810">
    <property type="entry name" value="Tandem AAA-ATPase domain"/>
    <property type="match status" value="2"/>
</dbReference>
<feature type="compositionally biased region" description="Basic and acidic residues" evidence="1">
    <location>
        <begin position="947"/>
        <end position="960"/>
    </location>
</feature>
<dbReference type="Gene3D" id="3.40.50.150">
    <property type="entry name" value="Vaccinia Virus protein VP39"/>
    <property type="match status" value="1"/>
</dbReference>
<name>C1BEA0_RHOOB</name>